<reference evidence="1" key="1">
    <citation type="journal article" date="2014" name="Front. Microbiol.">
        <title>High frequency of phylogenetically diverse reductive dehalogenase-homologous genes in deep subseafloor sedimentary metagenomes.</title>
        <authorList>
            <person name="Kawai M."/>
            <person name="Futagami T."/>
            <person name="Toyoda A."/>
            <person name="Takaki Y."/>
            <person name="Nishi S."/>
            <person name="Hori S."/>
            <person name="Arai W."/>
            <person name="Tsubouchi T."/>
            <person name="Morono Y."/>
            <person name="Uchiyama I."/>
            <person name="Ito T."/>
            <person name="Fujiyama A."/>
            <person name="Inagaki F."/>
            <person name="Takami H."/>
        </authorList>
    </citation>
    <scope>NUCLEOTIDE SEQUENCE</scope>
    <source>
        <strain evidence="1">Expedition CK06-06</strain>
    </source>
</reference>
<accession>X1GH73</accession>
<name>X1GH73_9ZZZZ</name>
<sequence length="72" mass="8112">MRMKSSIILVLVLTLFFKPSFSQEDKALSFSLEDCIVKALKDNLNVAVEIYNPDLADASLSKAKEFFSPRLD</sequence>
<evidence type="ECO:0000313" key="1">
    <source>
        <dbReference type="EMBL" id="GAH32383.1"/>
    </source>
</evidence>
<protein>
    <submittedName>
        <fullName evidence="1">Uncharacterized protein</fullName>
    </submittedName>
</protein>
<dbReference type="EMBL" id="BARU01010361">
    <property type="protein sequence ID" value="GAH32383.1"/>
    <property type="molecule type" value="Genomic_DNA"/>
</dbReference>
<dbReference type="SUPFAM" id="SSF56954">
    <property type="entry name" value="Outer membrane efflux proteins (OEP)"/>
    <property type="match status" value="1"/>
</dbReference>
<comment type="caution">
    <text evidence="1">The sequence shown here is derived from an EMBL/GenBank/DDBJ whole genome shotgun (WGS) entry which is preliminary data.</text>
</comment>
<dbReference type="AlphaFoldDB" id="X1GH73"/>
<feature type="non-terminal residue" evidence="1">
    <location>
        <position position="72"/>
    </location>
</feature>
<gene>
    <name evidence="1" type="ORF">S03H2_19780</name>
</gene>
<proteinExistence type="predicted"/>
<organism evidence="1">
    <name type="scientific">marine sediment metagenome</name>
    <dbReference type="NCBI Taxonomy" id="412755"/>
    <lineage>
        <taxon>unclassified sequences</taxon>
        <taxon>metagenomes</taxon>
        <taxon>ecological metagenomes</taxon>
    </lineage>
</organism>